<dbReference type="EC" id="2.7.1.35" evidence="1"/>
<dbReference type="PANTHER" id="PTHR10534:SF2">
    <property type="entry name" value="PYRIDOXAL KINASE"/>
    <property type="match status" value="1"/>
</dbReference>
<dbReference type="Proteomes" id="UP000480684">
    <property type="component" value="Unassembled WGS sequence"/>
</dbReference>
<evidence type="ECO:0000259" key="6">
    <source>
        <dbReference type="Pfam" id="PF08543"/>
    </source>
</evidence>
<dbReference type="GO" id="GO:0009443">
    <property type="term" value="P:pyridoxal 5'-phosphate salvage"/>
    <property type="evidence" value="ECO:0007669"/>
    <property type="project" value="InterPro"/>
</dbReference>
<keyword evidence="2 7" id="KW-0808">Transferase</keyword>
<dbReference type="AlphaFoldDB" id="A0A7C9QUU2"/>
<proteinExistence type="predicted"/>
<gene>
    <name evidence="7" type="primary">pdxY</name>
    <name evidence="7" type="ORF">G4223_12525</name>
</gene>
<feature type="domain" description="Pyridoxamine kinase/Phosphomethylpyrimidine kinase" evidence="6">
    <location>
        <begin position="73"/>
        <end position="255"/>
    </location>
</feature>
<evidence type="ECO:0000313" key="7">
    <source>
        <dbReference type="EMBL" id="NFV80937.1"/>
    </source>
</evidence>
<dbReference type="NCBIfam" id="TIGR00687">
    <property type="entry name" value="pyridox_kin"/>
    <property type="match status" value="1"/>
</dbReference>
<dbReference type="NCBIfam" id="NF004398">
    <property type="entry name" value="PRK05756.1"/>
    <property type="match status" value="1"/>
</dbReference>
<keyword evidence="8" id="KW-1185">Reference proteome</keyword>
<dbReference type="InterPro" id="IPR004625">
    <property type="entry name" value="PyrdxlKinase"/>
</dbReference>
<dbReference type="GO" id="GO:0008478">
    <property type="term" value="F:pyridoxal kinase activity"/>
    <property type="evidence" value="ECO:0007669"/>
    <property type="project" value="UniProtKB-EC"/>
</dbReference>
<name>A0A7C9QUU2_9PROT</name>
<dbReference type="GO" id="GO:0005829">
    <property type="term" value="C:cytosol"/>
    <property type="evidence" value="ECO:0007669"/>
    <property type="project" value="TreeGrafter"/>
</dbReference>
<accession>A0A7C9QUU2</accession>
<dbReference type="PANTHER" id="PTHR10534">
    <property type="entry name" value="PYRIDOXAL KINASE"/>
    <property type="match status" value="1"/>
</dbReference>
<comment type="caution">
    <text evidence="7">The sequence shown here is derived from an EMBL/GenBank/DDBJ whole genome shotgun (WGS) entry which is preliminary data.</text>
</comment>
<evidence type="ECO:0000256" key="3">
    <source>
        <dbReference type="ARBA" id="ARBA00022741"/>
    </source>
</evidence>
<dbReference type="CDD" id="cd01173">
    <property type="entry name" value="pyridoxal_pyridoxamine_kinase"/>
    <property type="match status" value="1"/>
</dbReference>
<keyword evidence="3" id="KW-0547">Nucleotide-binding</keyword>
<dbReference type="EMBL" id="JAAIYP010000038">
    <property type="protein sequence ID" value="NFV80937.1"/>
    <property type="molecule type" value="Genomic_DNA"/>
</dbReference>
<dbReference type="InterPro" id="IPR029056">
    <property type="entry name" value="Ribokinase-like"/>
</dbReference>
<evidence type="ECO:0000256" key="5">
    <source>
        <dbReference type="ARBA" id="ARBA00022840"/>
    </source>
</evidence>
<sequence>MKILSLQSAVAFGHVGNSAAVFPLQRLGFEVWPVDTVQFSNHTGYGQWGGSALAPDHIHAVVDGLSRIGALAECNAVLSGYLGEARTGAAVMEAVERVHRQNHHAIYLCDPVMGDDDALYVREDIPGFFTHHALPAATVVTPNRFELELLTGRQVHDLAQAVIAGRTLLDRGPRVVVVSSLHDGASVSCVVVTKDGAWAVRTPYLPFKPSISGTGDTLAALLLAHLLRGEAPPEALSLAVSSLYGVLEKTRTLGRRELALIQAQDEIALPSRLFAPLPVS</sequence>
<dbReference type="GO" id="GO:0005524">
    <property type="term" value="F:ATP binding"/>
    <property type="evidence" value="ECO:0007669"/>
    <property type="project" value="UniProtKB-KW"/>
</dbReference>
<dbReference type="Gene3D" id="3.40.1190.20">
    <property type="match status" value="1"/>
</dbReference>
<evidence type="ECO:0000256" key="4">
    <source>
        <dbReference type="ARBA" id="ARBA00022777"/>
    </source>
</evidence>
<dbReference type="Pfam" id="PF08543">
    <property type="entry name" value="Phos_pyr_kin"/>
    <property type="match status" value="1"/>
</dbReference>
<evidence type="ECO:0000256" key="2">
    <source>
        <dbReference type="ARBA" id="ARBA00022679"/>
    </source>
</evidence>
<dbReference type="RefSeq" id="WP_163680047.1">
    <property type="nucleotide sequence ID" value="NZ_JAAIYP010000038.1"/>
</dbReference>
<dbReference type="InterPro" id="IPR013749">
    <property type="entry name" value="PM/HMP-P_kinase-1"/>
</dbReference>
<keyword evidence="4 7" id="KW-0418">Kinase</keyword>
<dbReference type="SUPFAM" id="SSF53613">
    <property type="entry name" value="Ribokinase-like"/>
    <property type="match status" value="1"/>
</dbReference>
<reference evidence="7 8" key="1">
    <citation type="submission" date="2020-02" db="EMBL/GenBank/DDBJ databases">
        <authorList>
            <person name="Dziuba M."/>
            <person name="Kuznetsov B."/>
            <person name="Mardanov A."/>
            <person name="Ravin N."/>
            <person name="Grouzdev D."/>
        </authorList>
    </citation>
    <scope>NUCLEOTIDE SEQUENCE [LARGE SCALE GENOMIC DNA]</scope>
    <source>
        <strain evidence="7 8">SpK</strain>
    </source>
</reference>
<keyword evidence="5" id="KW-0067">ATP-binding</keyword>
<protein>
    <recommendedName>
        <fullName evidence="1">pyridoxal kinase</fullName>
        <ecNumber evidence="1">2.7.1.35</ecNumber>
    </recommendedName>
</protein>
<evidence type="ECO:0000313" key="8">
    <source>
        <dbReference type="Proteomes" id="UP000480684"/>
    </source>
</evidence>
<organism evidence="7 8">
    <name type="scientific">Magnetospirillum aberrantis SpK</name>
    <dbReference type="NCBI Taxonomy" id="908842"/>
    <lineage>
        <taxon>Bacteria</taxon>
        <taxon>Pseudomonadati</taxon>
        <taxon>Pseudomonadota</taxon>
        <taxon>Alphaproteobacteria</taxon>
        <taxon>Rhodospirillales</taxon>
        <taxon>Rhodospirillaceae</taxon>
        <taxon>Magnetospirillum</taxon>
    </lineage>
</organism>
<evidence type="ECO:0000256" key="1">
    <source>
        <dbReference type="ARBA" id="ARBA00012104"/>
    </source>
</evidence>